<dbReference type="CDD" id="cd00805">
    <property type="entry name" value="TyrRS_core"/>
    <property type="match status" value="1"/>
</dbReference>
<evidence type="ECO:0000256" key="5">
    <source>
        <dbReference type="ARBA" id="ARBA00022917"/>
    </source>
</evidence>
<protein>
    <recommendedName>
        <fullName evidence="1 8">Tyrosine--tRNA ligase</fullName>
        <ecNumber evidence="1 8">6.1.1.1</ecNumber>
    </recommendedName>
</protein>
<comment type="similarity">
    <text evidence="10">Belongs to the class-I aminoacyl-tRNA synthetase family.</text>
</comment>
<dbReference type="Gene3D" id="1.10.240.10">
    <property type="entry name" value="Tyrosyl-Transfer RNA Synthetase"/>
    <property type="match status" value="1"/>
</dbReference>
<organism evidence="11 12">
    <name type="scientific">Candidatus Liptonbacteria bacterium RIFCSPLOWO2_01_FULL_56_20</name>
    <dbReference type="NCBI Taxonomy" id="1798652"/>
    <lineage>
        <taxon>Bacteria</taxon>
        <taxon>Candidatus Liptoniibacteriota</taxon>
    </lineage>
</organism>
<evidence type="ECO:0000256" key="8">
    <source>
        <dbReference type="NCBIfam" id="TIGR00234"/>
    </source>
</evidence>
<sequence length="400" mass="45208">MARTGLKDAGKIRHLLARNVEQVIDRAHLEKTLKSGKKLRIKLGIDPTGEKIHIGRAIVLWKLREFQELGHQVVLIIGDFTAQIGDPSDKLSKRPMLSREQVEKNMRDYLSQIGKILDLHKTETRYNSKWLDKLNFRETAELAESFSVQQMLHRRNFQERWKEGQDISLREFLYPIIQGYDSVAIKADVELGGTDQLFNLMAGREVQKQCGQKPQDVMTVGMLSGTDGRKMSTSWGNVINIVDPADEQFGKIMSMHDKMIQDYFHMATRMPEKEIAEQDRALARGANPRDVKLVLAKEIVALYHGKPAAEKAAEKWVKMFSKKDVSGADIPTLKLKNKKIAAVDLVLKSGAATSKGEAWRLIAQGGLKAGEKTISNPRQELNLKGGEVVRVGKKRFFRIN</sequence>
<keyword evidence="5 10" id="KW-0648">Protein biosynthesis</keyword>
<evidence type="ECO:0000256" key="4">
    <source>
        <dbReference type="ARBA" id="ARBA00022840"/>
    </source>
</evidence>
<evidence type="ECO:0000256" key="9">
    <source>
        <dbReference type="PROSITE-ProRule" id="PRU00182"/>
    </source>
</evidence>
<comment type="caution">
    <text evidence="11">The sequence shown here is derived from an EMBL/GenBank/DDBJ whole genome shotgun (WGS) entry which is preliminary data.</text>
</comment>
<dbReference type="EMBL" id="MHLC01000029">
    <property type="protein sequence ID" value="OGZ00662.1"/>
    <property type="molecule type" value="Genomic_DNA"/>
</dbReference>
<dbReference type="InterPro" id="IPR036986">
    <property type="entry name" value="S4_RNA-bd_sf"/>
</dbReference>
<evidence type="ECO:0000256" key="3">
    <source>
        <dbReference type="ARBA" id="ARBA00022741"/>
    </source>
</evidence>
<keyword evidence="4 10" id="KW-0067">ATP-binding</keyword>
<dbReference type="GO" id="GO:0004831">
    <property type="term" value="F:tyrosine-tRNA ligase activity"/>
    <property type="evidence" value="ECO:0007669"/>
    <property type="project" value="UniProtKB-UniRule"/>
</dbReference>
<proteinExistence type="inferred from homology"/>
<evidence type="ECO:0000313" key="11">
    <source>
        <dbReference type="EMBL" id="OGZ00662.1"/>
    </source>
</evidence>
<name>A0A1G2CHH3_9BACT</name>
<evidence type="ECO:0000256" key="1">
    <source>
        <dbReference type="ARBA" id="ARBA00013160"/>
    </source>
</evidence>
<dbReference type="GO" id="GO:0006437">
    <property type="term" value="P:tyrosyl-tRNA aminoacylation"/>
    <property type="evidence" value="ECO:0007669"/>
    <property type="project" value="UniProtKB-UniRule"/>
</dbReference>
<dbReference type="InterPro" id="IPR014729">
    <property type="entry name" value="Rossmann-like_a/b/a_fold"/>
</dbReference>
<dbReference type="GO" id="GO:0005524">
    <property type="term" value="F:ATP binding"/>
    <property type="evidence" value="ECO:0007669"/>
    <property type="project" value="UniProtKB-KW"/>
</dbReference>
<dbReference type="GO" id="GO:0003723">
    <property type="term" value="F:RNA binding"/>
    <property type="evidence" value="ECO:0007669"/>
    <property type="project" value="UniProtKB-KW"/>
</dbReference>
<keyword evidence="2 10" id="KW-0436">Ligase</keyword>
<dbReference type="GO" id="GO:0005829">
    <property type="term" value="C:cytosol"/>
    <property type="evidence" value="ECO:0007669"/>
    <property type="project" value="TreeGrafter"/>
</dbReference>
<dbReference type="AlphaFoldDB" id="A0A1G2CHH3"/>
<reference evidence="11 12" key="1">
    <citation type="journal article" date="2016" name="Nat. Commun.">
        <title>Thousands of microbial genomes shed light on interconnected biogeochemical processes in an aquifer system.</title>
        <authorList>
            <person name="Anantharaman K."/>
            <person name="Brown C.T."/>
            <person name="Hug L.A."/>
            <person name="Sharon I."/>
            <person name="Castelle C.J."/>
            <person name="Probst A.J."/>
            <person name="Thomas B.C."/>
            <person name="Singh A."/>
            <person name="Wilkins M.J."/>
            <person name="Karaoz U."/>
            <person name="Brodie E.L."/>
            <person name="Williams K.H."/>
            <person name="Hubbard S.S."/>
            <person name="Banfield J.F."/>
        </authorList>
    </citation>
    <scope>NUCLEOTIDE SEQUENCE [LARGE SCALE GENOMIC DNA]</scope>
</reference>
<accession>A0A1G2CHH3</accession>
<dbReference type="STRING" id="1798652.A3A43_02015"/>
<dbReference type="InterPro" id="IPR002305">
    <property type="entry name" value="aa-tRNA-synth_Ic"/>
</dbReference>
<evidence type="ECO:0000256" key="7">
    <source>
        <dbReference type="ARBA" id="ARBA00048248"/>
    </source>
</evidence>
<dbReference type="InterPro" id="IPR002307">
    <property type="entry name" value="Tyr-tRNA-ligase"/>
</dbReference>
<keyword evidence="3 10" id="KW-0547">Nucleotide-binding</keyword>
<dbReference type="PROSITE" id="PS50889">
    <property type="entry name" value="S4"/>
    <property type="match status" value="1"/>
</dbReference>
<evidence type="ECO:0000313" key="12">
    <source>
        <dbReference type="Proteomes" id="UP000178495"/>
    </source>
</evidence>
<dbReference type="Pfam" id="PF00579">
    <property type="entry name" value="tRNA-synt_1b"/>
    <property type="match status" value="1"/>
</dbReference>
<dbReference type="PRINTS" id="PR01040">
    <property type="entry name" value="TRNASYNTHTYR"/>
</dbReference>
<dbReference type="NCBIfam" id="TIGR00234">
    <property type="entry name" value="tyrS"/>
    <property type="match status" value="1"/>
</dbReference>
<evidence type="ECO:0000256" key="2">
    <source>
        <dbReference type="ARBA" id="ARBA00022598"/>
    </source>
</evidence>
<dbReference type="PANTHER" id="PTHR11766:SF1">
    <property type="entry name" value="TYROSINE--TRNA LIGASE"/>
    <property type="match status" value="1"/>
</dbReference>
<dbReference type="Gene3D" id="3.10.290.10">
    <property type="entry name" value="RNA-binding S4 domain"/>
    <property type="match status" value="1"/>
</dbReference>
<comment type="catalytic activity">
    <reaction evidence="7">
        <text>tRNA(Tyr) + L-tyrosine + ATP = L-tyrosyl-tRNA(Tyr) + AMP + diphosphate + H(+)</text>
        <dbReference type="Rhea" id="RHEA:10220"/>
        <dbReference type="Rhea" id="RHEA-COMP:9706"/>
        <dbReference type="Rhea" id="RHEA-COMP:9707"/>
        <dbReference type="ChEBI" id="CHEBI:15378"/>
        <dbReference type="ChEBI" id="CHEBI:30616"/>
        <dbReference type="ChEBI" id="CHEBI:33019"/>
        <dbReference type="ChEBI" id="CHEBI:58315"/>
        <dbReference type="ChEBI" id="CHEBI:78442"/>
        <dbReference type="ChEBI" id="CHEBI:78536"/>
        <dbReference type="ChEBI" id="CHEBI:456215"/>
        <dbReference type="EC" id="6.1.1.1"/>
    </reaction>
</comment>
<keyword evidence="9" id="KW-0694">RNA-binding</keyword>
<dbReference type="EC" id="6.1.1.1" evidence="1 8"/>
<dbReference type="PANTHER" id="PTHR11766">
    <property type="entry name" value="TYROSYL-TRNA SYNTHETASE"/>
    <property type="match status" value="1"/>
</dbReference>
<gene>
    <name evidence="11" type="ORF">A3A43_02015</name>
</gene>
<dbReference type="Gene3D" id="3.40.50.620">
    <property type="entry name" value="HUPs"/>
    <property type="match status" value="1"/>
</dbReference>
<dbReference type="SUPFAM" id="SSF55174">
    <property type="entry name" value="Alpha-L RNA-binding motif"/>
    <property type="match status" value="1"/>
</dbReference>
<dbReference type="InterPro" id="IPR024088">
    <property type="entry name" value="Tyr-tRNA-ligase_bac-type"/>
</dbReference>
<evidence type="ECO:0000256" key="10">
    <source>
        <dbReference type="RuleBase" id="RU363036"/>
    </source>
</evidence>
<dbReference type="Proteomes" id="UP000178495">
    <property type="component" value="Unassembled WGS sequence"/>
</dbReference>
<evidence type="ECO:0000256" key="6">
    <source>
        <dbReference type="ARBA" id="ARBA00023146"/>
    </source>
</evidence>
<keyword evidence="6 10" id="KW-0030">Aminoacyl-tRNA synthetase</keyword>
<dbReference type="SUPFAM" id="SSF52374">
    <property type="entry name" value="Nucleotidylyl transferase"/>
    <property type="match status" value="1"/>
</dbReference>